<evidence type="ECO:0000313" key="2">
    <source>
        <dbReference type="Proteomes" id="UP000035579"/>
    </source>
</evidence>
<dbReference type="EMBL" id="CP011509">
    <property type="protein sequence ID" value="AKJ04717.1"/>
    <property type="molecule type" value="Genomic_DNA"/>
</dbReference>
<evidence type="ECO:0000313" key="1">
    <source>
        <dbReference type="EMBL" id="AKJ04717.1"/>
    </source>
</evidence>
<sequence length="37" mass="3458">MPGEEAGGVLDGGGFAVAGASLSEVPQLAQTSARGGL</sequence>
<accession>A0AAC8QBL4</accession>
<gene>
    <name evidence="1" type="ORF">AA314_06343</name>
</gene>
<protein>
    <submittedName>
        <fullName evidence="1">Uncharacterized protein</fullName>
    </submittedName>
</protein>
<dbReference type="AlphaFoldDB" id="A0AAC8QBL4"/>
<name>A0AAC8QBL4_9BACT</name>
<proteinExistence type="predicted"/>
<reference evidence="1 2" key="1">
    <citation type="submission" date="2015-05" db="EMBL/GenBank/DDBJ databases">
        <title>Genome assembly of Archangium gephyra DSM 2261.</title>
        <authorList>
            <person name="Sharma G."/>
            <person name="Subramanian S."/>
        </authorList>
    </citation>
    <scope>NUCLEOTIDE SEQUENCE [LARGE SCALE GENOMIC DNA]</scope>
    <source>
        <strain evidence="1 2">DSM 2261</strain>
    </source>
</reference>
<dbReference type="Proteomes" id="UP000035579">
    <property type="component" value="Chromosome"/>
</dbReference>
<organism evidence="1 2">
    <name type="scientific">Archangium gephyra</name>
    <dbReference type="NCBI Taxonomy" id="48"/>
    <lineage>
        <taxon>Bacteria</taxon>
        <taxon>Pseudomonadati</taxon>
        <taxon>Myxococcota</taxon>
        <taxon>Myxococcia</taxon>
        <taxon>Myxococcales</taxon>
        <taxon>Cystobacterineae</taxon>
        <taxon>Archangiaceae</taxon>
        <taxon>Archangium</taxon>
    </lineage>
</organism>
<dbReference type="KEGG" id="age:AA314_06343"/>